<keyword evidence="2" id="KW-1185">Reference proteome</keyword>
<name>A0A284RZP0_ARMOS</name>
<protein>
    <submittedName>
        <fullName evidence="1">Uncharacterized protein</fullName>
    </submittedName>
</protein>
<evidence type="ECO:0000313" key="2">
    <source>
        <dbReference type="Proteomes" id="UP000219338"/>
    </source>
</evidence>
<evidence type="ECO:0000313" key="1">
    <source>
        <dbReference type="EMBL" id="SJL14177.1"/>
    </source>
</evidence>
<proteinExistence type="predicted"/>
<sequence>MISETSLDSLNIYKFPVFERCTSLVEQDLIMLFVCTVRKHGVLPSIPLSTIRIHNPRLQASGSAQIELSTYLFTALRVDIAGHRQTRAENVAAKSPIDERAKFFIFTNDLKPGVLPCK</sequence>
<dbReference type="AlphaFoldDB" id="A0A284RZP0"/>
<gene>
    <name evidence="1" type="ORF">ARMOST_17632</name>
</gene>
<accession>A0A284RZP0</accession>
<dbReference type="EMBL" id="FUEG01000022">
    <property type="protein sequence ID" value="SJL14177.1"/>
    <property type="molecule type" value="Genomic_DNA"/>
</dbReference>
<dbReference type="Proteomes" id="UP000219338">
    <property type="component" value="Unassembled WGS sequence"/>
</dbReference>
<reference evidence="2" key="1">
    <citation type="journal article" date="2017" name="Nat. Ecol. Evol.">
        <title>Genome expansion and lineage-specific genetic innovations in the forest pathogenic fungi Armillaria.</title>
        <authorList>
            <person name="Sipos G."/>
            <person name="Prasanna A.N."/>
            <person name="Walter M.C."/>
            <person name="O'Connor E."/>
            <person name="Balint B."/>
            <person name="Krizsan K."/>
            <person name="Kiss B."/>
            <person name="Hess J."/>
            <person name="Varga T."/>
            <person name="Slot J."/>
            <person name="Riley R."/>
            <person name="Boka B."/>
            <person name="Rigling D."/>
            <person name="Barry K."/>
            <person name="Lee J."/>
            <person name="Mihaltcheva S."/>
            <person name="LaButti K."/>
            <person name="Lipzen A."/>
            <person name="Waldron R."/>
            <person name="Moloney N.M."/>
            <person name="Sperisen C."/>
            <person name="Kredics L."/>
            <person name="Vagvoelgyi C."/>
            <person name="Patrignani A."/>
            <person name="Fitzpatrick D."/>
            <person name="Nagy I."/>
            <person name="Doyle S."/>
            <person name="Anderson J.B."/>
            <person name="Grigoriev I.V."/>
            <person name="Gueldener U."/>
            <person name="Muensterkoetter M."/>
            <person name="Nagy L.G."/>
        </authorList>
    </citation>
    <scope>NUCLEOTIDE SEQUENCE [LARGE SCALE GENOMIC DNA]</scope>
    <source>
        <strain evidence="2">C18/9</strain>
    </source>
</reference>
<organism evidence="1 2">
    <name type="scientific">Armillaria ostoyae</name>
    <name type="common">Armillaria root rot fungus</name>
    <dbReference type="NCBI Taxonomy" id="47428"/>
    <lineage>
        <taxon>Eukaryota</taxon>
        <taxon>Fungi</taxon>
        <taxon>Dikarya</taxon>
        <taxon>Basidiomycota</taxon>
        <taxon>Agaricomycotina</taxon>
        <taxon>Agaricomycetes</taxon>
        <taxon>Agaricomycetidae</taxon>
        <taxon>Agaricales</taxon>
        <taxon>Marasmiineae</taxon>
        <taxon>Physalacriaceae</taxon>
        <taxon>Armillaria</taxon>
    </lineage>
</organism>